<organism evidence="6 7">
    <name type="scientific">Janthinobacterium lividum</name>
    <dbReference type="NCBI Taxonomy" id="29581"/>
    <lineage>
        <taxon>Bacteria</taxon>
        <taxon>Pseudomonadati</taxon>
        <taxon>Pseudomonadota</taxon>
        <taxon>Betaproteobacteria</taxon>
        <taxon>Burkholderiales</taxon>
        <taxon>Oxalobacteraceae</taxon>
        <taxon>Janthinobacterium</taxon>
    </lineage>
</organism>
<keyword evidence="2" id="KW-0378">Hydrolase</keyword>
<evidence type="ECO:0000256" key="4">
    <source>
        <dbReference type="ARBA" id="ARBA00022840"/>
    </source>
</evidence>
<dbReference type="GO" id="GO:0004386">
    <property type="term" value="F:helicase activity"/>
    <property type="evidence" value="ECO:0007669"/>
    <property type="project" value="UniProtKB-KW"/>
</dbReference>
<dbReference type="RefSeq" id="WP_307779865.1">
    <property type="nucleotide sequence ID" value="NZ_JAVFKP010000004.1"/>
</dbReference>
<name>A0ABU0XWP5_9BURK</name>
<sequence length="763" mass="86438">MLNRIALIKDTADASDELASLLEILHKEGPDSFEILEKISLYKEFHSAEFEKIEERFISALGLFYKDSNPKNLYSLLLFTIGAHHKRKYGSYLTPVQASVREAVNSHQFVSISAPTSAGKSYSIRDFIYEQQGDAVIVVPSRALIAEYIAAIRRKFGGRKDVMISSFVDKVFRSRNLRRIFILTPERARELFLMREQLSVSVFFFDEAQVSEEKGRGIVFDVLIRRIQKNFPDAKLIFAHPFVENPQAQFKKHGISLKQGYARSYSQGSVGKISVYRHANGNDYYFSPSSEKGYLLSECVKFEGSFHDFAFNGKHSILIFVSKASIYNGKFLTDFEKYIGKFNNVADASALKIIEAVENIIGADEVEHRSNLVSLLKKGVVIHHGSVPLDVRFLLEDFIRGGFARICFATSTLAQGVNMPFDIVWLQSNRIIGGDDAEKALSFKNLVGRAGRLSDLAKFDYGYVFTENPKLYISRITDTYMLSEVSVIDQNFENDNSDIKELKESIRQGDFDDDLNLPLPKAQRLAEPLIQESCSAIIGLIYSGGSIRENISGDQHAEKRKLIRSHLRRIFVTSINRDLLAGEESVFNTAIFIFLLAIGGRTFKEIAGIRFSSISRRDYGRKGKAEFSQSAEPLPNSTLIKAFPLFENGTSAQEVSYDPVVFDTYDYMDQVISFSLSDVFLAAFKIYKKASSDSSADKMIELLRFGTNDVMHVLLIRYGFSPEVISEIIKYIQFVNEEQIIFKDNIHSAPEHVKKMVEWYLPQ</sequence>
<dbReference type="Pfam" id="PF00270">
    <property type="entry name" value="DEAD"/>
    <property type="match status" value="1"/>
</dbReference>
<keyword evidence="3 6" id="KW-0347">Helicase</keyword>
<evidence type="ECO:0000313" key="6">
    <source>
        <dbReference type="EMBL" id="MDQ4627983.1"/>
    </source>
</evidence>
<dbReference type="InterPro" id="IPR027417">
    <property type="entry name" value="P-loop_NTPase"/>
</dbReference>
<gene>
    <name evidence="6" type="ORF">RB624_18985</name>
</gene>
<dbReference type="InterPro" id="IPR050474">
    <property type="entry name" value="Hel308_SKI2-like"/>
</dbReference>
<keyword evidence="7" id="KW-1185">Reference proteome</keyword>
<evidence type="ECO:0000256" key="1">
    <source>
        <dbReference type="ARBA" id="ARBA00022741"/>
    </source>
</evidence>
<dbReference type="InterPro" id="IPR011545">
    <property type="entry name" value="DEAD/DEAH_box_helicase_dom"/>
</dbReference>
<reference evidence="6 7" key="1">
    <citation type="submission" date="2023-08" db="EMBL/GenBank/DDBJ databases">
        <title>Draft genome sequence of Janthinobacterium lividum.</title>
        <authorList>
            <person name="Chun B.H."/>
            <person name="Lee Y."/>
        </authorList>
    </citation>
    <scope>NUCLEOTIDE SEQUENCE [LARGE SCALE GENOMIC DNA]</scope>
    <source>
        <strain evidence="6 7">AMJK</strain>
    </source>
</reference>
<protein>
    <submittedName>
        <fullName evidence="6">DEAD/DEAH box helicase</fullName>
    </submittedName>
</protein>
<dbReference type="EMBL" id="JAVFKP010000004">
    <property type="protein sequence ID" value="MDQ4627983.1"/>
    <property type="molecule type" value="Genomic_DNA"/>
</dbReference>
<accession>A0ABU0XWP5</accession>
<dbReference type="PANTHER" id="PTHR47961">
    <property type="entry name" value="DNA POLYMERASE THETA, PUTATIVE (AFU_ORTHOLOGUE AFUA_1G05260)-RELATED"/>
    <property type="match status" value="1"/>
</dbReference>
<comment type="caution">
    <text evidence="6">The sequence shown here is derived from an EMBL/GenBank/DDBJ whole genome shotgun (WGS) entry which is preliminary data.</text>
</comment>
<dbReference type="PANTHER" id="PTHR47961:SF6">
    <property type="entry name" value="DNA-DIRECTED DNA POLYMERASE"/>
    <property type="match status" value="1"/>
</dbReference>
<evidence type="ECO:0000256" key="3">
    <source>
        <dbReference type="ARBA" id="ARBA00022806"/>
    </source>
</evidence>
<proteinExistence type="predicted"/>
<evidence type="ECO:0000256" key="2">
    <source>
        <dbReference type="ARBA" id="ARBA00022801"/>
    </source>
</evidence>
<dbReference type="Gene3D" id="3.40.50.300">
    <property type="entry name" value="P-loop containing nucleotide triphosphate hydrolases"/>
    <property type="match status" value="2"/>
</dbReference>
<feature type="domain" description="Helicase ATP-binding" evidence="5">
    <location>
        <begin position="89"/>
        <end position="276"/>
    </location>
</feature>
<dbReference type="Proteomes" id="UP001237592">
    <property type="component" value="Unassembled WGS sequence"/>
</dbReference>
<keyword evidence="1" id="KW-0547">Nucleotide-binding</keyword>
<evidence type="ECO:0000313" key="7">
    <source>
        <dbReference type="Proteomes" id="UP001237592"/>
    </source>
</evidence>
<dbReference type="SUPFAM" id="SSF52540">
    <property type="entry name" value="P-loop containing nucleoside triphosphate hydrolases"/>
    <property type="match status" value="1"/>
</dbReference>
<keyword evidence="4" id="KW-0067">ATP-binding</keyword>
<evidence type="ECO:0000259" key="5">
    <source>
        <dbReference type="SMART" id="SM00487"/>
    </source>
</evidence>
<dbReference type="InterPro" id="IPR014001">
    <property type="entry name" value="Helicase_ATP-bd"/>
</dbReference>
<dbReference type="SMART" id="SM00487">
    <property type="entry name" value="DEXDc"/>
    <property type="match status" value="1"/>
</dbReference>